<comment type="caution">
    <text evidence="2">The sequence shown here is derived from an EMBL/GenBank/DDBJ whole genome shotgun (WGS) entry which is preliminary data.</text>
</comment>
<organism evidence="2 3">
    <name type="scientific">Ralstonia wenshanensis</name>
    <dbReference type="NCBI Taxonomy" id="2842456"/>
    <lineage>
        <taxon>Bacteria</taxon>
        <taxon>Pseudomonadati</taxon>
        <taxon>Pseudomonadota</taxon>
        <taxon>Betaproteobacteria</taxon>
        <taxon>Burkholderiales</taxon>
        <taxon>Burkholderiaceae</taxon>
        <taxon>Ralstonia</taxon>
    </lineage>
</organism>
<dbReference type="Proteomes" id="UP001189915">
    <property type="component" value="Unassembled WGS sequence"/>
</dbReference>
<protein>
    <recommendedName>
        <fullName evidence="1">DUF4440 domain-containing protein</fullName>
    </recommendedName>
</protein>
<dbReference type="RefSeq" id="WP_316868851.1">
    <property type="nucleotide sequence ID" value="NZ_CATWAF010000001.1"/>
</dbReference>
<gene>
    <name evidence="2" type="ORF">LMG18091_01116</name>
</gene>
<evidence type="ECO:0000313" key="2">
    <source>
        <dbReference type="EMBL" id="CAJ0689430.1"/>
    </source>
</evidence>
<proteinExistence type="predicted"/>
<sequence length="132" mass="15501">MEPSLDTAPALLSVLEELRRREPIFHRPELGTRREDFERMTTEDFWETGASGQRYSRSYVLGVLDARHGHIGEDFWQTRDFRCQEIAPDNYLLTYTLVQSNRTTRRATLWRRTPDGWKVVYHQGTVVADAQT</sequence>
<keyword evidence="3" id="KW-1185">Reference proteome</keyword>
<evidence type="ECO:0000313" key="3">
    <source>
        <dbReference type="Proteomes" id="UP001189915"/>
    </source>
</evidence>
<reference evidence="2 3" key="1">
    <citation type="submission" date="2023-07" db="EMBL/GenBank/DDBJ databases">
        <authorList>
            <person name="Peeters C."/>
        </authorList>
    </citation>
    <scope>NUCLEOTIDE SEQUENCE [LARGE SCALE GENOMIC DNA]</scope>
    <source>
        <strain evidence="2 3">LMG 18091</strain>
    </source>
</reference>
<dbReference type="EMBL" id="CATWAF010000001">
    <property type="protein sequence ID" value="CAJ0689430.1"/>
    <property type="molecule type" value="Genomic_DNA"/>
</dbReference>
<dbReference type="Pfam" id="PF14534">
    <property type="entry name" value="DUF4440"/>
    <property type="match status" value="1"/>
</dbReference>
<dbReference type="Gene3D" id="3.10.450.50">
    <property type="match status" value="1"/>
</dbReference>
<name>A0AAD2ASM4_9RALS</name>
<dbReference type="AlphaFoldDB" id="A0AAD2ASM4"/>
<accession>A0AAD2ASM4</accession>
<feature type="domain" description="DUF4440" evidence="1">
    <location>
        <begin position="35"/>
        <end position="119"/>
    </location>
</feature>
<evidence type="ECO:0000259" key="1">
    <source>
        <dbReference type="Pfam" id="PF14534"/>
    </source>
</evidence>
<dbReference type="SUPFAM" id="SSF54427">
    <property type="entry name" value="NTF2-like"/>
    <property type="match status" value="1"/>
</dbReference>
<dbReference type="InterPro" id="IPR027843">
    <property type="entry name" value="DUF4440"/>
</dbReference>
<dbReference type="InterPro" id="IPR032710">
    <property type="entry name" value="NTF2-like_dom_sf"/>
</dbReference>